<dbReference type="RefSeq" id="WP_155189459.1">
    <property type="nucleotide sequence ID" value="NZ_BAAAEA010000007.1"/>
</dbReference>
<proteinExistence type="predicted"/>
<dbReference type="Gene3D" id="3.30.1360.120">
    <property type="entry name" value="Probable tRNA modification gtpase trme, domain 1"/>
    <property type="match status" value="1"/>
</dbReference>
<comment type="caution">
    <text evidence="1">The sequence shown here is derived from an EMBL/GenBank/DDBJ whole genome shotgun (WGS) entry which is preliminary data.</text>
</comment>
<dbReference type="Pfam" id="PF04268">
    <property type="entry name" value="SoxG"/>
    <property type="match status" value="1"/>
</dbReference>
<sequence length="196" mass="20997">MAEFKLKASPALGGTAAGATQIGRFRLQENTGFAMASLALRTDDARSAVDQVLGFAAPGPGSYTTGDEFAAFWMSSDQWMVCASHDSNELLASQLKDKLGEQVSVSEQNDGWVCLDVEGADLSSVFERLVNADVHDLKKGTAVRTVIEHIGCFLICLESGHRYRLLAGRSFAHSLHHAVAAGLRSTVALNKLESAR</sequence>
<dbReference type="InterPro" id="IPR027266">
    <property type="entry name" value="TrmE/GcvT-like"/>
</dbReference>
<dbReference type="Proteomes" id="UP001157914">
    <property type="component" value="Unassembled WGS sequence"/>
</dbReference>
<evidence type="ECO:0000313" key="1">
    <source>
        <dbReference type="EMBL" id="SMP37219.1"/>
    </source>
</evidence>
<reference evidence="1 2" key="1">
    <citation type="submission" date="2017-05" db="EMBL/GenBank/DDBJ databases">
        <authorList>
            <person name="Varghese N."/>
            <person name="Submissions S."/>
        </authorList>
    </citation>
    <scope>NUCLEOTIDE SEQUENCE [LARGE SCALE GENOMIC DNA]</scope>
    <source>
        <strain evidence="1 2">DSM 15949</strain>
    </source>
</reference>
<dbReference type="Gene3D" id="3.30.70.1520">
    <property type="entry name" value="Heterotetrameric sarcosine oxidase"/>
    <property type="match status" value="1"/>
</dbReference>
<dbReference type="EMBL" id="FXTT01000010">
    <property type="protein sequence ID" value="SMP37219.1"/>
    <property type="molecule type" value="Genomic_DNA"/>
</dbReference>
<protein>
    <submittedName>
        <fullName evidence="1">Sarcosine oxidase subunit gamma</fullName>
    </submittedName>
</protein>
<dbReference type="SUPFAM" id="SSF103025">
    <property type="entry name" value="Folate-binding domain"/>
    <property type="match status" value="1"/>
</dbReference>
<accession>A0ABY1PRH4</accession>
<keyword evidence="2" id="KW-1185">Reference proteome</keyword>
<name>A0ABY1PRH4_9HYPH</name>
<organism evidence="1 2">
    <name type="scientific">Roseibium denhamense</name>
    <dbReference type="NCBI Taxonomy" id="76305"/>
    <lineage>
        <taxon>Bacteria</taxon>
        <taxon>Pseudomonadati</taxon>
        <taxon>Pseudomonadota</taxon>
        <taxon>Alphaproteobacteria</taxon>
        <taxon>Hyphomicrobiales</taxon>
        <taxon>Stappiaceae</taxon>
        <taxon>Roseibium</taxon>
    </lineage>
</organism>
<gene>
    <name evidence="1" type="ORF">SAMN06265374_0017</name>
</gene>
<dbReference type="InterPro" id="IPR007375">
    <property type="entry name" value="SoxG"/>
</dbReference>
<evidence type="ECO:0000313" key="2">
    <source>
        <dbReference type="Proteomes" id="UP001157914"/>
    </source>
</evidence>